<proteinExistence type="predicted"/>
<dbReference type="EMBL" id="VSSQ01144396">
    <property type="protein sequence ID" value="MPN64048.1"/>
    <property type="molecule type" value="Genomic_DNA"/>
</dbReference>
<gene>
    <name evidence="1" type="ORF">SDC9_211819</name>
</gene>
<organism evidence="1">
    <name type="scientific">bioreactor metagenome</name>
    <dbReference type="NCBI Taxonomy" id="1076179"/>
    <lineage>
        <taxon>unclassified sequences</taxon>
        <taxon>metagenomes</taxon>
        <taxon>ecological metagenomes</taxon>
    </lineage>
</organism>
<dbReference type="AlphaFoldDB" id="A0A645JK48"/>
<protein>
    <submittedName>
        <fullName evidence="1">Uncharacterized protein</fullName>
    </submittedName>
</protein>
<comment type="caution">
    <text evidence="1">The sequence shown here is derived from an EMBL/GenBank/DDBJ whole genome shotgun (WGS) entry which is preliminary data.</text>
</comment>
<sequence>MDILPEWILNNLRKYNNCLVDKNLMEKYKIEEIIDELTVKGFKGITFNFINDNHIIEVSGVD</sequence>
<name>A0A645JK48_9ZZZZ</name>
<accession>A0A645JK48</accession>
<evidence type="ECO:0000313" key="1">
    <source>
        <dbReference type="EMBL" id="MPN64048.1"/>
    </source>
</evidence>
<reference evidence="1" key="1">
    <citation type="submission" date="2019-08" db="EMBL/GenBank/DDBJ databases">
        <authorList>
            <person name="Kucharzyk K."/>
            <person name="Murdoch R.W."/>
            <person name="Higgins S."/>
            <person name="Loffler F."/>
        </authorList>
    </citation>
    <scope>NUCLEOTIDE SEQUENCE</scope>
</reference>